<dbReference type="GO" id="GO:0016757">
    <property type="term" value="F:glycosyltransferase activity"/>
    <property type="evidence" value="ECO:0007669"/>
    <property type="project" value="UniProtKB-KW"/>
</dbReference>
<evidence type="ECO:0000313" key="5">
    <source>
        <dbReference type="EMBL" id="NIR75386.1"/>
    </source>
</evidence>
<dbReference type="AlphaFoldDB" id="A0AAE4ZBR5"/>
<evidence type="ECO:0000256" key="3">
    <source>
        <dbReference type="SAM" id="Phobius"/>
    </source>
</evidence>
<keyword evidence="3" id="KW-0812">Transmembrane</keyword>
<accession>A0AAE4ZBR5</accession>
<proteinExistence type="predicted"/>
<evidence type="ECO:0000313" key="6">
    <source>
        <dbReference type="Proteomes" id="UP000702544"/>
    </source>
</evidence>
<organism evidence="5 6">
    <name type="scientific">Candidatus Kutchimonas denitrificans</name>
    <dbReference type="NCBI Taxonomy" id="3056748"/>
    <lineage>
        <taxon>Bacteria</taxon>
        <taxon>Pseudomonadati</taxon>
        <taxon>Gemmatimonadota</taxon>
        <taxon>Gemmatimonadia</taxon>
        <taxon>Candidatus Palauibacterales</taxon>
        <taxon>Candidatus Palauibacteraceae</taxon>
        <taxon>Candidatus Kutchimonas</taxon>
    </lineage>
</organism>
<dbReference type="EMBL" id="JAACAK010000080">
    <property type="protein sequence ID" value="NIR75386.1"/>
    <property type="molecule type" value="Genomic_DNA"/>
</dbReference>
<dbReference type="SUPFAM" id="SSF53271">
    <property type="entry name" value="PRTase-like"/>
    <property type="match status" value="1"/>
</dbReference>
<protein>
    <submittedName>
        <fullName evidence="5">Phosphoribosyltransferase</fullName>
    </submittedName>
</protein>
<sequence>MRFINSEDSVEQAFPAGQEEGVLELSWELFGELCRVLAIRVARDYDPEVVVGIAAAGVIPGAVVAAMLQCEFYAIKITRRPDDDGVRQRPEVLSAAPPQIAGRRVLLVDEICDSGETLRLALAAARDVGPAEIRTATSLIREGRYEPDFHALATDSVVVFPWDREVLDSDEVRLVVNPEYEDLLEDGEE</sequence>
<dbReference type="InterPro" id="IPR000836">
    <property type="entry name" value="PRTase_dom"/>
</dbReference>
<reference evidence="5 6" key="1">
    <citation type="submission" date="2020-01" db="EMBL/GenBank/DDBJ databases">
        <title>Genomes assembled from Gulf of Kutch pelagic sediment metagenomes.</title>
        <authorList>
            <person name="Chandrashekar M."/>
            <person name="Mahajan M.S."/>
            <person name="Dave K.J."/>
            <person name="Vatsa P."/>
            <person name="Nathani N.M."/>
        </authorList>
    </citation>
    <scope>NUCLEOTIDE SEQUENCE [LARGE SCALE GENOMIC DNA]</scope>
    <source>
        <strain evidence="5">KS3-K002</strain>
    </source>
</reference>
<dbReference type="PANTHER" id="PTHR43363">
    <property type="entry name" value="HYPOXANTHINE PHOSPHORIBOSYLTRANSFERASE"/>
    <property type="match status" value="1"/>
</dbReference>
<keyword evidence="3" id="KW-1133">Transmembrane helix</keyword>
<keyword evidence="1 5" id="KW-0328">Glycosyltransferase</keyword>
<keyword evidence="2" id="KW-0808">Transferase</keyword>
<name>A0AAE4ZBR5_9BACT</name>
<dbReference type="InterPro" id="IPR029057">
    <property type="entry name" value="PRTase-like"/>
</dbReference>
<feature type="transmembrane region" description="Helical" evidence="3">
    <location>
        <begin position="49"/>
        <end position="70"/>
    </location>
</feature>
<dbReference type="CDD" id="cd06223">
    <property type="entry name" value="PRTases_typeI"/>
    <property type="match status" value="1"/>
</dbReference>
<dbReference type="Proteomes" id="UP000702544">
    <property type="component" value="Unassembled WGS sequence"/>
</dbReference>
<dbReference type="Pfam" id="PF00156">
    <property type="entry name" value="Pribosyltran"/>
    <property type="match status" value="1"/>
</dbReference>
<dbReference type="PANTHER" id="PTHR43363:SF2">
    <property type="entry name" value="PHOSPHORIBOSYLTRANSFERASE"/>
    <property type="match status" value="1"/>
</dbReference>
<feature type="domain" description="Phosphoribosyltransferase" evidence="4">
    <location>
        <begin position="29"/>
        <end position="166"/>
    </location>
</feature>
<evidence type="ECO:0000256" key="1">
    <source>
        <dbReference type="ARBA" id="ARBA00022676"/>
    </source>
</evidence>
<evidence type="ECO:0000256" key="2">
    <source>
        <dbReference type="ARBA" id="ARBA00022679"/>
    </source>
</evidence>
<gene>
    <name evidence="5" type="ORF">GWO12_09810</name>
</gene>
<comment type="caution">
    <text evidence="5">The sequence shown here is derived from an EMBL/GenBank/DDBJ whole genome shotgun (WGS) entry which is preliminary data.</text>
</comment>
<dbReference type="Gene3D" id="3.40.50.2020">
    <property type="match status" value="1"/>
</dbReference>
<evidence type="ECO:0000259" key="4">
    <source>
        <dbReference type="Pfam" id="PF00156"/>
    </source>
</evidence>
<keyword evidence="3" id="KW-0472">Membrane</keyword>